<evidence type="ECO:0000256" key="1">
    <source>
        <dbReference type="SAM" id="MobiDB-lite"/>
    </source>
</evidence>
<protein>
    <submittedName>
        <fullName evidence="2">Uncharacterized protein</fullName>
    </submittedName>
</protein>
<organism evidence="2 3">
    <name type="scientific">Ancylostoma ceylanicum</name>
    <dbReference type="NCBI Taxonomy" id="53326"/>
    <lineage>
        <taxon>Eukaryota</taxon>
        <taxon>Metazoa</taxon>
        <taxon>Ecdysozoa</taxon>
        <taxon>Nematoda</taxon>
        <taxon>Chromadorea</taxon>
        <taxon>Rhabditida</taxon>
        <taxon>Rhabditina</taxon>
        <taxon>Rhabditomorpha</taxon>
        <taxon>Strongyloidea</taxon>
        <taxon>Ancylostomatidae</taxon>
        <taxon>Ancylostomatinae</taxon>
        <taxon>Ancylostoma</taxon>
    </lineage>
</organism>
<accession>A0A016WVN4</accession>
<feature type="region of interest" description="Disordered" evidence="1">
    <location>
        <begin position="188"/>
        <end position="220"/>
    </location>
</feature>
<evidence type="ECO:0000313" key="2">
    <source>
        <dbReference type="EMBL" id="EYC43332.1"/>
    </source>
</evidence>
<reference evidence="3" key="1">
    <citation type="journal article" date="2015" name="Nat. Genet.">
        <title>The genome and transcriptome of the zoonotic hookworm Ancylostoma ceylanicum identify infection-specific gene families.</title>
        <authorList>
            <person name="Schwarz E.M."/>
            <person name="Hu Y."/>
            <person name="Antoshechkin I."/>
            <person name="Miller M.M."/>
            <person name="Sternberg P.W."/>
            <person name="Aroian R.V."/>
        </authorList>
    </citation>
    <scope>NUCLEOTIDE SEQUENCE</scope>
    <source>
        <strain evidence="3">HY135</strain>
    </source>
</reference>
<name>A0A016WVN4_9BILA</name>
<dbReference type="AlphaFoldDB" id="A0A016WVN4"/>
<dbReference type="EMBL" id="JARK01000097">
    <property type="protein sequence ID" value="EYC43332.1"/>
    <property type="molecule type" value="Genomic_DNA"/>
</dbReference>
<keyword evidence="3" id="KW-1185">Reference proteome</keyword>
<sequence length="721" mass="83053">MHVPMVPKKFGDLNEKVDMLADILVTETSGIRYGTVFGLARTQIVQVVEEALKELFNHSKLVEQLSRGVTQQMGAAKINLTQVTAPVTDGEKTIYNEFKRQIRNCGIPKGAWAPRDTHIVNRCEYVRRDEVEAMIQEAEVLLYRVLTRSLIDEFFHQVARALQMQHAPQGVEEEQMVVDEDEATCLQAPSSSARVEDEDWESEARPSAQDDDLQMSDDEREHVRTAWEVERREVPAVRPNVSDDEEESDEGGVMWAPDEPAITARAPPIARHMLYEIFGDKQYEGGSKVHGWFLRPPNITCMFWHEQDVYDTDYYEISYKIPLKQREEGWMKDALEKLALWRKLKRAQHPVLGQYERHIIGDLPNISKNQQHSSAVVSKPFKNGKIIYIACVERFMLVAMRARQRCGQRVTLDDAIFSVKLVRKFSERLEEVGVSVHVQSNFAKSLASFYKFLHHRLDAEAGKRRVDELVEGQVLTRDFVSKLSAQGKRDTSLKAIMPSEKEVGAYILPKSRCVLQKKAVFQAQYFVLDATSKKWLNYYVKLRNYVVEKNALKLMSKPLAPFFLKWKGKRLDQVNVHNMLKQVLRDIDYGDLNMSCNTVARTAYKSQMQLSNYNDRYVTACISGYIKIRTLLDRDKKKHVGLVSQRRRNCSSEECEAVEYEDLLREYADMIEEEEEMRFDDMDGESYGHVIDGPHLSKYCRACNEEPLIVIVDPSQDVGAE</sequence>
<comment type="caution">
    <text evidence="2">The sequence shown here is derived from an EMBL/GenBank/DDBJ whole genome shotgun (WGS) entry which is preliminary data.</text>
</comment>
<proteinExistence type="predicted"/>
<evidence type="ECO:0000313" key="3">
    <source>
        <dbReference type="Proteomes" id="UP000024635"/>
    </source>
</evidence>
<dbReference type="Proteomes" id="UP000024635">
    <property type="component" value="Unassembled WGS sequence"/>
</dbReference>
<gene>
    <name evidence="2" type="primary">Acey_s0497.g2502</name>
    <name evidence="2" type="ORF">Y032_0497g2502</name>
</gene>